<dbReference type="EMBL" id="JAEHFV010000001">
    <property type="protein sequence ID" value="MBK0368663.1"/>
    <property type="molecule type" value="Genomic_DNA"/>
</dbReference>
<gene>
    <name evidence="1" type="ORF">I5M07_02350</name>
</gene>
<proteinExistence type="predicted"/>
<dbReference type="AlphaFoldDB" id="A0A934PKM0"/>
<accession>A0A934PKM0</accession>
<reference evidence="1" key="1">
    <citation type="submission" date="2020-12" db="EMBL/GenBank/DDBJ databases">
        <title>Bacterial novel species Flavobacterium sp. SE-1-e isolated from soil.</title>
        <authorList>
            <person name="Jung H.-Y."/>
        </authorList>
    </citation>
    <scope>NUCLEOTIDE SEQUENCE</scope>
    <source>
        <strain evidence="1">SE-1-e</strain>
    </source>
</reference>
<dbReference type="Proteomes" id="UP000609172">
    <property type="component" value="Unassembled WGS sequence"/>
</dbReference>
<evidence type="ECO:0000313" key="2">
    <source>
        <dbReference type="Proteomes" id="UP000609172"/>
    </source>
</evidence>
<sequence>MTKLLLSDNIEYLGSNNAINKAREIANKIDLNFTHFDLMSEIIQDSEIVDVGGCIQYGCLLGGNFRIYGIYDIEEYLNEENNVKEYRGIRLFRSLPMNWEDTRIKQLNCKIGIISMAPFSEKMQQLNILNRKK</sequence>
<comment type="caution">
    <text evidence="1">The sequence shown here is derived from an EMBL/GenBank/DDBJ whole genome shotgun (WGS) entry which is preliminary data.</text>
</comment>
<name>A0A934PKM0_9FLAO</name>
<organism evidence="1 2">
    <name type="scientific">Flavobacterium agrisoli</name>
    <dbReference type="NCBI Taxonomy" id="2793066"/>
    <lineage>
        <taxon>Bacteria</taxon>
        <taxon>Pseudomonadati</taxon>
        <taxon>Bacteroidota</taxon>
        <taxon>Flavobacteriia</taxon>
        <taxon>Flavobacteriales</taxon>
        <taxon>Flavobacteriaceae</taxon>
        <taxon>Flavobacterium</taxon>
    </lineage>
</organism>
<protein>
    <submittedName>
        <fullName evidence="1">Uncharacterized protein</fullName>
    </submittedName>
</protein>
<evidence type="ECO:0000313" key="1">
    <source>
        <dbReference type="EMBL" id="MBK0368663.1"/>
    </source>
</evidence>
<dbReference type="RefSeq" id="WP_200104584.1">
    <property type="nucleotide sequence ID" value="NZ_JAEHFV010000001.1"/>
</dbReference>
<keyword evidence="2" id="KW-1185">Reference proteome</keyword>